<evidence type="ECO:0000256" key="3">
    <source>
        <dbReference type="ARBA" id="ARBA00023098"/>
    </source>
</evidence>
<dbReference type="EMBL" id="CACVAU010000005">
    <property type="protein sequence ID" value="CAA6801927.1"/>
    <property type="molecule type" value="Genomic_DNA"/>
</dbReference>
<keyword evidence="3 4" id="KW-0443">Lipid metabolism</keyword>
<dbReference type="PANTHER" id="PTHR14226:SF29">
    <property type="entry name" value="NEUROPATHY TARGET ESTERASE SWS"/>
    <property type="match status" value="1"/>
</dbReference>
<dbReference type="Pfam" id="PF01734">
    <property type="entry name" value="Patatin"/>
    <property type="match status" value="1"/>
</dbReference>
<feature type="active site" description="Nucleophile" evidence="4">
    <location>
        <position position="42"/>
    </location>
</feature>
<feature type="short sequence motif" description="DGA/G" evidence="4">
    <location>
        <begin position="154"/>
        <end position="156"/>
    </location>
</feature>
<sequence>METKRQYGLALGGGAVLGAAHIGVLRAIEENEIELTHITGTSVGALIGTLFAFGKSSQEIADIMIGINWRDIADFSMSKLGLFSNDKIGKLIHEHFGDITLEEANIPLGVVVTDLALGEKVLLEKGSAKEAVMASTCIPSIFKPIEKEEMLLVDGGLVENVPLESLRKIGAENAIVVDLNASSQYHKPENFVEVLINSANYFIECRNKIEIYEKDIHITPDLSAFNAIQTSQIEAIIEVGYEEAKKILNKKV</sequence>
<dbReference type="GO" id="GO:0016042">
    <property type="term" value="P:lipid catabolic process"/>
    <property type="evidence" value="ECO:0007669"/>
    <property type="project" value="UniProtKB-UniRule"/>
</dbReference>
<organism evidence="6">
    <name type="scientific">uncultured Sulfurovum sp</name>
    <dbReference type="NCBI Taxonomy" id="269237"/>
    <lineage>
        <taxon>Bacteria</taxon>
        <taxon>Pseudomonadati</taxon>
        <taxon>Campylobacterota</taxon>
        <taxon>Epsilonproteobacteria</taxon>
        <taxon>Campylobacterales</taxon>
        <taxon>Sulfurovaceae</taxon>
        <taxon>Sulfurovum</taxon>
        <taxon>environmental samples</taxon>
    </lineage>
</organism>
<evidence type="ECO:0000256" key="2">
    <source>
        <dbReference type="ARBA" id="ARBA00022963"/>
    </source>
</evidence>
<feature type="active site" description="Proton acceptor" evidence="4">
    <location>
        <position position="154"/>
    </location>
</feature>
<dbReference type="SUPFAM" id="SSF52151">
    <property type="entry name" value="FabD/lysophospholipase-like"/>
    <property type="match status" value="1"/>
</dbReference>
<dbReference type="InterPro" id="IPR016035">
    <property type="entry name" value="Acyl_Trfase/lysoPLipase"/>
</dbReference>
<gene>
    <name evidence="6" type="ORF">HELGO_WM28865</name>
</gene>
<evidence type="ECO:0000259" key="5">
    <source>
        <dbReference type="PROSITE" id="PS51635"/>
    </source>
</evidence>
<dbReference type="PANTHER" id="PTHR14226">
    <property type="entry name" value="NEUROPATHY TARGET ESTERASE/SWISS CHEESE D.MELANOGASTER"/>
    <property type="match status" value="1"/>
</dbReference>
<keyword evidence="2 4" id="KW-0442">Lipid degradation</keyword>
<accession>A0A6S6S8Z2</accession>
<evidence type="ECO:0000256" key="1">
    <source>
        <dbReference type="ARBA" id="ARBA00022801"/>
    </source>
</evidence>
<dbReference type="GO" id="GO:0016787">
    <property type="term" value="F:hydrolase activity"/>
    <property type="evidence" value="ECO:0007669"/>
    <property type="project" value="UniProtKB-UniRule"/>
</dbReference>
<dbReference type="InterPro" id="IPR050301">
    <property type="entry name" value="NTE"/>
</dbReference>
<dbReference type="InterPro" id="IPR002641">
    <property type="entry name" value="PNPLA_dom"/>
</dbReference>
<protein>
    <submittedName>
        <fullName evidence="6">Patatin</fullName>
    </submittedName>
</protein>
<feature type="domain" description="PNPLA" evidence="5">
    <location>
        <begin position="9"/>
        <end position="167"/>
    </location>
</feature>
<dbReference type="AlphaFoldDB" id="A0A6S6S8Z2"/>
<dbReference type="CDD" id="cd07205">
    <property type="entry name" value="Pat_PNPLA6_PNPLA7_NTE1_like"/>
    <property type="match status" value="1"/>
</dbReference>
<name>A0A6S6S8Z2_9BACT</name>
<keyword evidence="1 4" id="KW-0378">Hydrolase</keyword>
<evidence type="ECO:0000313" key="6">
    <source>
        <dbReference type="EMBL" id="CAA6801927.1"/>
    </source>
</evidence>
<dbReference type="PROSITE" id="PS51635">
    <property type="entry name" value="PNPLA"/>
    <property type="match status" value="1"/>
</dbReference>
<comment type="caution">
    <text evidence="4">Lacks conserved residue(s) required for the propagation of feature annotation.</text>
</comment>
<feature type="short sequence motif" description="GXSXG" evidence="4">
    <location>
        <begin position="40"/>
        <end position="44"/>
    </location>
</feature>
<evidence type="ECO:0000256" key="4">
    <source>
        <dbReference type="PROSITE-ProRule" id="PRU01161"/>
    </source>
</evidence>
<proteinExistence type="predicted"/>
<dbReference type="Gene3D" id="3.40.1090.10">
    <property type="entry name" value="Cytosolic phospholipase A2 catalytic domain"/>
    <property type="match status" value="1"/>
</dbReference>
<reference evidence="6" key="1">
    <citation type="submission" date="2020-01" db="EMBL/GenBank/DDBJ databases">
        <authorList>
            <person name="Meier V. D."/>
            <person name="Meier V D."/>
        </authorList>
    </citation>
    <scope>NUCLEOTIDE SEQUENCE</scope>
    <source>
        <strain evidence="6">HLG_WM_MAG_05</strain>
    </source>
</reference>